<feature type="compositionally biased region" description="Acidic residues" evidence="1">
    <location>
        <begin position="43"/>
        <end position="52"/>
    </location>
</feature>
<sequence length="81" mass="9382">MPRLTIQSRNRFTKLSRLPNEDYRYGLEFPVLDVNHPIHGEDDVPDPTEDDVGVIQPNPAENDVRFQPYPFIDDESELGED</sequence>
<accession>A0AAU9PKD7</accession>
<name>A0AAU9PKD7_9ASTR</name>
<evidence type="ECO:0000256" key="1">
    <source>
        <dbReference type="SAM" id="MobiDB-lite"/>
    </source>
</evidence>
<feature type="compositionally biased region" description="Acidic residues" evidence="1">
    <location>
        <begin position="72"/>
        <end position="81"/>
    </location>
</feature>
<protein>
    <submittedName>
        <fullName evidence="2">Uncharacterized protein</fullName>
    </submittedName>
</protein>
<organism evidence="2 3">
    <name type="scientific">Lactuca virosa</name>
    <dbReference type="NCBI Taxonomy" id="75947"/>
    <lineage>
        <taxon>Eukaryota</taxon>
        <taxon>Viridiplantae</taxon>
        <taxon>Streptophyta</taxon>
        <taxon>Embryophyta</taxon>
        <taxon>Tracheophyta</taxon>
        <taxon>Spermatophyta</taxon>
        <taxon>Magnoliopsida</taxon>
        <taxon>eudicotyledons</taxon>
        <taxon>Gunneridae</taxon>
        <taxon>Pentapetalae</taxon>
        <taxon>asterids</taxon>
        <taxon>campanulids</taxon>
        <taxon>Asterales</taxon>
        <taxon>Asteraceae</taxon>
        <taxon>Cichorioideae</taxon>
        <taxon>Cichorieae</taxon>
        <taxon>Lactucinae</taxon>
        <taxon>Lactuca</taxon>
    </lineage>
</organism>
<feature type="region of interest" description="Disordered" evidence="1">
    <location>
        <begin position="36"/>
        <end position="81"/>
    </location>
</feature>
<dbReference type="EMBL" id="CAKMRJ010005634">
    <property type="protein sequence ID" value="CAH1450845.1"/>
    <property type="molecule type" value="Genomic_DNA"/>
</dbReference>
<evidence type="ECO:0000313" key="3">
    <source>
        <dbReference type="Proteomes" id="UP001157418"/>
    </source>
</evidence>
<reference evidence="2 3" key="1">
    <citation type="submission" date="2022-01" db="EMBL/GenBank/DDBJ databases">
        <authorList>
            <person name="Xiong W."/>
            <person name="Schranz E."/>
        </authorList>
    </citation>
    <scope>NUCLEOTIDE SEQUENCE [LARGE SCALE GENOMIC DNA]</scope>
</reference>
<dbReference type="AlphaFoldDB" id="A0AAU9PKD7"/>
<dbReference type="Proteomes" id="UP001157418">
    <property type="component" value="Unassembled WGS sequence"/>
</dbReference>
<keyword evidence="3" id="KW-1185">Reference proteome</keyword>
<gene>
    <name evidence="2" type="ORF">LVIROSA_LOCUS36243</name>
</gene>
<comment type="caution">
    <text evidence="2">The sequence shown here is derived from an EMBL/GenBank/DDBJ whole genome shotgun (WGS) entry which is preliminary data.</text>
</comment>
<proteinExistence type="predicted"/>
<evidence type="ECO:0000313" key="2">
    <source>
        <dbReference type="EMBL" id="CAH1450845.1"/>
    </source>
</evidence>